<organism evidence="6 7">
    <name type="scientific">Astatotilapia calliptera</name>
    <name type="common">Eastern happy</name>
    <name type="synonym">Chromis callipterus</name>
    <dbReference type="NCBI Taxonomy" id="8154"/>
    <lineage>
        <taxon>Eukaryota</taxon>
        <taxon>Metazoa</taxon>
        <taxon>Chordata</taxon>
        <taxon>Craniata</taxon>
        <taxon>Vertebrata</taxon>
        <taxon>Euteleostomi</taxon>
        <taxon>Actinopterygii</taxon>
        <taxon>Neopterygii</taxon>
        <taxon>Teleostei</taxon>
        <taxon>Neoteleostei</taxon>
        <taxon>Acanthomorphata</taxon>
        <taxon>Ovalentaria</taxon>
        <taxon>Cichlomorphae</taxon>
        <taxon>Cichliformes</taxon>
        <taxon>Cichlidae</taxon>
        <taxon>African cichlids</taxon>
        <taxon>Pseudocrenilabrinae</taxon>
        <taxon>Haplochromini</taxon>
        <taxon>Astatotilapia</taxon>
    </lineage>
</organism>
<evidence type="ECO:0000313" key="7">
    <source>
        <dbReference type="Proteomes" id="UP000265100"/>
    </source>
</evidence>
<evidence type="ECO:0000256" key="2">
    <source>
        <dbReference type="ARBA" id="ARBA00023043"/>
    </source>
</evidence>
<dbReference type="PROSITE" id="PS50297">
    <property type="entry name" value="ANK_REP_REGION"/>
    <property type="match status" value="2"/>
</dbReference>
<protein>
    <recommendedName>
        <fullName evidence="8">Ankyrin repeat domain-containing protein SOWAHC-like</fullName>
    </recommendedName>
</protein>
<dbReference type="PROSITE" id="PS50088">
    <property type="entry name" value="ANK_REPEAT"/>
    <property type="match status" value="2"/>
</dbReference>
<evidence type="ECO:0008006" key="8">
    <source>
        <dbReference type="Google" id="ProtNLM"/>
    </source>
</evidence>
<feature type="repeat" description="ANK" evidence="4">
    <location>
        <begin position="156"/>
        <end position="188"/>
    </location>
</feature>
<proteinExistence type="inferred from homology"/>
<sequence length="294" mass="32069">MATSTDFQNEAAGISTFAGKTTNTMQPPQEPCPSMTEPPAENSRVHQSPDEAALCWSTDLGHLLEDDEQEEHDPDPPQDQPEVQEVKQGAAADDQEAGGQEQKEDRALPPDPDSNLMMGVANQDEAGESGGSVPSPVVTETEQSEEDDTRSVTTSSVMTALHWAARHGREDAVDMMLHSGADVNVRSVSGYTALHLASIHGHQDVVQTLINTQNAKTNIRDYHGKTAVQYWSGSADIFEKPESQSGGRCVRRQRTQRYALPSFLLSRSRSQGQLNLEFRTPPQSSSHDALDLHV</sequence>
<dbReference type="InterPro" id="IPR036770">
    <property type="entry name" value="Ankyrin_rpt-contain_sf"/>
</dbReference>
<dbReference type="SMART" id="SM00248">
    <property type="entry name" value="ANK"/>
    <property type="match status" value="2"/>
</dbReference>
<keyword evidence="7" id="KW-1185">Reference proteome</keyword>
<accession>A0AAX7VQS3</accession>
<reference evidence="6" key="3">
    <citation type="submission" date="2025-09" db="UniProtKB">
        <authorList>
            <consortium name="Ensembl"/>
        </authorList>
    </citation>
    <scope>IDENTIFICATION</scope>
</reference>
<evidence type="ECO:0000256" key="5">
    <source>
        <dbReference type="SAM" id="MobiDB-lite"/>
    </source>
</evidence>
<name>A0AAX7VQS3_ASTCA</name>
<dbReference type="AlphaFoldDB" id="A0AAX7VQS3"/>
<evidence type="ECO:0000256" key="4">
    <source>
        <dbReference type="PROSITE-ProRule" id="PRU00023"/>
    </source>
</evidence>
<evidence type="ECO:0000256" key="1">
    <source>
        <dbReference type="ARBA" id="ARBA00022737"/>
    </source>
</evidence>
<feature type="compositionally biased region" description="Low complexity" evidence="5">
    <location>
        <begin position="80"/>
        <end position="100"/>
    </location>
</feature>
<evidence type="ECO:0000256" key="3">
    <source>
        <dbReference type="ARBA" id="ARBA00038122"/>
    </source>
</evidence>
<dbReference type="PANTHER" id="PTHR14491:SF9">
    <property type="entry name" value="ANKYRIN REPEAT DOMAIN-CONTAINING PROTEIN SOWAHB-LIKE"/>
    <property type="match status" value="1"/>
</dbReference>
<keyword evidence="2 4" id="KW-0040">ANK repeat</keyword>
<dbReference type="Gene3D" id="1.25.40.20">
    <property type="entry name" value="Ankyrin repeat-containing domain"/>
    <property type="match status" value="1"/>
</dbReference>
<reference evidence="6" key="1">
    <citation type="submission" date="2018-05" db="EMBL/GenBank/DDBJ databases">
        <authorList>
            <person name="Datahose"/>
        </authorList>
    </citation>
    <scope>NUCLEOTIDE SEQUENCE</scope>
</reference>
<dbReference type="Ensembl" id="ENSACLT00000049759.1">
    <property type="protein sequence ID" value="ENSACLP00000084150.1"/>
    <property type="gene ID" value="ENSACLG00000034291.1"/>
</dbReference>
<dbReference type="PANTHER" id="PTHR14491">
    <property type="entry name" value="SOSONDOWAH, ISOFORM G"/>
    <property type="match status" value="1"/>
</dbReference>
<dbReference type="GeneTree" id="ENSGT00950000183003"/>
<reference evidence="6" key="2">
    <citation type="submission" date="2025-08" db="UniProtKB">
        <authorList>
            <consortium name="Ensembl"/>
        </authorList>
    </citation>
    <scope>IDENTIFICATION</scope>
</reference>
<dbReference type="Pfam" id="PF12796">
    <property type="entry name" value="Ank_2"/>
    <property type="match status" value="1"/>
</dbReference>
<evidence type="ECO:0000313" key="6">
    <source>
        <dbReference type="Ensembl" id="ENSACLP00000084150.1"/>
    </source>
</evidence>
<dbReference type="InterPro" id="IPR002110">
    <property type="entry name" value="Ankyrin_rpt"/>
</dbReference>
<keyword evidence="1" id="KW-0677">Repeat</keyword>
<dbReference type="SUPFAM" id="SSF48403">
    <property type="entry name" value="Ankyrin repeat"/>
    <property type="match status" value="1"/>
</dbReference>
<dbReference type="Proteomes" id="UP000265100">
    <property type="component" value="Chromosome 7"/>
</dbReference>
<feature type="compositionally biased region" description="Polar residues" evidence="5">
    <location>
        <begin position="18"/>
        <end position="27"/>
    </location>
</feature>
<feature type="region of interest" description="Disordered" evidence="5">
    <location>
        <begin position="1"/>
        <end position="154"/>
    </location>
</feature>
<comment type="similarity">
    <text evidence="3">Belongs to the SOWAH family.</text>
</comment>
<feature type="repeat" description="ANK" evidence="4">
    <location>
        <begin position="189"/>
        <end position="211"/>
    </location>
</feature>